<protein>
    <submittedName>
        <fullName evidence="2">5134_t:CDS:1</fullName>
    </submittedName>
</protein>
<dbReference type="Pfam" id="PF16065">
    <property type="entry name" value="DUF4807"/>
    <property type="match status" value="1"/>
</dbReference>
<feature type="non-terminal residue" evidence="2">
    <location>
        <position position="1"/>
    </location>
</feature>
<dbReference type="PANTHER" id="PTHR36693:SF1">
    <property type="entry name" value="GH02722P"/>
    <property type="match status" value="1"/>
</dbReference>
<evidence type="ECO:0000256" key="1">
    <source>
        <dbReference type="SAM" id="Phobius"/>
    </source>
</evidence>
<dbReference type="AlphaFoldDB" id="A0A9N9GAF7"/>
<keyword evidence="1" id="KW-0812">Transmembrane</keyword>
<proteinExistence type="predicted"/>
<keyword evidence="1" id="KW-1133">Transmembrane helix</keyword>
<evidence type="ECO:0000313" key="3">
    <source>
        <dbReference type="Proteomes" id="UP000789375"/>
    </source>
</evidence>
<name>A0A9N9GAF7_FUNMO</name>
<dbReference type="EMBL" id="CAJVPP010002139">
    <property type="protein sequence ID" value="CAG8588683.1"/>
    <property type="molecule type" value="Genomic_DNA"/>
</dbReference>
<accession>A0A9N9GAF7</accession>
<sequence>KNDNNDNSLLPTVKFYMELNPGEQVVWLPCLNWTRKLYSLIARQEMFLFQSTFFSVIGGAYSALGRYNKEHAEKAKHLARNQIILAKKLRDPVLECKCWIYYAEGLIQLGKFKKSALIIERQEKIVADMLKSDETLLNMCESAKLKLMANSTKNYNSRGS</sequence>
<evidence type="ECO:0000313" key="2">
    <source>
        <dbReference type="EMBL" id="CAG8588683.1"/>
    </source>
</evidence>
<dbReference type="Proteomes" id="UP000789375">
    <property type="component" value="Unassembled WGS sequence"/>
</dbReference>
<gene>
    <name evidence="2" type="ORF">FMOSSE_LOCUS8323</name>
</gene>
<dbReference type="InterPro" id="IPR032072">
    <property type="entry name" value="DUF4807"/>
</dbReference>
<keyword evidence="3" id="KW-1185">Reference proteome</keyword>
<keyword evidence="1" id="KW-0472">Membrane</keyword>
<organism evidence="2 3">
    <name type="scientific">Funneliformis mosseae</name>
    <name type="common">Endomycorrhizal fungus</name>
    <name type="synonym">Glomus mosseae</name>
    <dbReference type="NCBI Taxonomy" id="27381"/>
    <lineage>
        <taxon>Eukaryota</taxon>
        <taxon>Fungi</taxon>
        <taxon>Fungi incertae sedis</taxon>
        <taxon>Mucoromycota</taxon>
        <taxon>Glomeromycotina</taxon>
        <taxon>Glomeromycetes</taxon>
        <taxon>Glomerales</taxon>
        <taxon>Glomeraceae</taxon>
        <taxon>Funneliformis</taxon>
    </lineage>
</organism>
<reference evidence="2" key="1">
    <citation type="submission" date="2021-06" db="EMBL/GenBank/DDBJ databases">
        <authorList>
            <person name="Kallberg Y."/>
            <person name="Tangrot J."/>
            <person name="Rosling A."/>
        </authorList>
    </citation>
    <scope>NUCLEOTIDE SEQUENCE</scope>
    <source>
        <strain evidence="2">87-6 pot B 2015</strain>
    </source>
</reference>
<feature type="transmembrane region" description="Helical" evidence="1">
    <location>
        <begin position="46"/>
        <end position="64"/>
    </location>
</feature>
<comment type="caution">
    <text evidence="2">The sequence shown here is derived from an EMBL/GenBank/DDBJ whole genome shotgun (WGS) entry which is preliminary data.</text>
</comment>
<dbReference type="PANTHER" id="PTHR36693">
    <property type="entry name" value="GH02722P"/>
    <property type="match status" value="1"/>
</dbReference>